<comment type="caution">
    <text evidence="3">The sequence shown here is derived from an EMBL/GenBank/DDBJ whole genome shotgun (WGS) entry which is preliminary data.</text>
</comment>
<feature type="domain" description="eCIS core" evidence="2">
    <location>
        <begin position="123"/>
        <end position="200"/>
    </location>
</feature>
<sequence length="316" mass="35743">MKSLDTSTLQRESLPEEEEEELQMKSLDTSTLQRESLPEEEEEELQMKSLDNSTLQRESLPEEEEEELQMKSLDTSTLQRESLPEEEEELQMKPMVQRQAKGGMAANPDLEASINQARGSGQPMADNIREPMEQAFGADFSGVKVHTDGQSDELNQSIQARAFTTGQDVFFRQGEYNPGSRGGQELLAHELTHVVQQNGEAVQRSSQLTDTSSPPTMEISKQVKPAIQRITEEDAHQAVFTFGPRAQAHDYTAQQLKTIIQHRYNEIQEGEQQFMLLGDGFENNNRLYGQIIYNCTQENGIHHIRITHAHGRGRMG</sequence>
<reference evidence="3" key="1">
    <citation type="submission" date="2020-10" db="EMBL/GenBank/DDBJ databases">
        <authorList>
            <person name="Castelo-Branco R."/>
            <person name="Eusebio N."/>
            <person name="Adriana R."/>
            <person name="Vieira A."/>
            <person name="Brugerolle De Fraissinette N."/>
            <person name="Rezende De Castro R."/>
            <person name="Schneider M.P."/>
            <person name="Vasconcelos V."/>
            <person name="Leao P.N."/>
        </authorList>
    </citation>
    <scope>NUCLEOTIDE SEQUENCE</scope>
    <source>
        <strain evidence="3">LEGE 12446</strain>
    </source>
</reference>
<dbReference type="EMBL" id="JADEXS010000311">
    <property type="protein sequence ID" value="MBE9024765.1"/>
    <property type="molecule type" value="Genomic_DNA"/>
</dbReference>
<feature type="region of interest" description="Disordered" evidence="1">
    <location>
        <begin position="1"/>
        <end position="104"/>
    </location>
</feature>
<feature type="compositionally biased region" description="Polar residues" evidence="1">
    <location>
        <begin position="1"/>
        <end position="11"/>
    </location>
</feature>
<dbReference type="AlphaFoldDB" id="A0A8J7DEL6"/>
<proteinExistence type="predicted"/>
<name>A0A8J7DEL6_DESMC</name>
<dbReference type="InterPro" id="IPR025295">
    <property type="entry name" value="eCIS_core_dom"/>
</dbReference>
<keyword evidence="4" id="KW-1185">Reference proteome</keyword>
<dbReference type="Proteomes" id="UP000622533">
    <property type="component" value="Unassembled WGS sequence"/>
</dbReference>
<organism evidence="3 4">
    <name type="scientific">Desmonostoc muscorum LEGE 12446</name>
    <dbReference type="NCBI Taxonomy" id="1828758"/>
    <lineage>
        <taxon>Bacteria</taxon>
        <taxon>Bacillati</taxon>
        <taxon>Cyanobacteriota</taxon>
        <taxon>Cyanophyceae</taxon>
        <taxon>Nostocales</taxon>
        <taxon>Nostocaceae</taxon>
        <taxon>Desmonostoc</taxon>
    </lineage>
</organism>
<evidence type="ECO:0000259" key="2">
    <source>
        <dbReference type="Pfam" id="PF13699"/>
    </source>
</evidence>
<gene>
    <name evidence="3" type="ORF">IQ276_20750</name>
</gene>
<accession>A0A8J7DEL6</accession>
<evidence type="ECO:0000313" key="3">
    <source>
        <dbReference type="EMBL" id="MBE9024765.1"/>
    </source>
</evidence>
<protein>
    <submittedName>
        <fullName evidence="3">DUF4157 domain-containing protein</fullName>
    </submittedName>
</protein>
<dbReference type="Pfam" id="PF13699">
    <property type="entry name" value="eCIS_core"/>
    <property type="match status" value="1"/>
</dbReference>
<evidence type="ECO:0000313" key="4">
    <source>
        <dbReference type="Proteomes" id="UP000622533"/>
    </source>
</evidence>
<evidence type="ECO:0000256" key="1">
    <source>
        <dbReference type="SAM" id="MobiDB-lite"/>
    </source>
</evidence>